<feature type="compositionally biased region" description="Basic and acidic residues" evidence="1">
    <location>
        <begin position="277"/>
        <end position="286"/>
    </location>
</feature>
<dbReference type="AlphaFoldDB" id="A0A250XC36"/>
<dbReference type="Pfam" id="PF14825">
    <property type="entry name" value="CFAP77"/>
    <property type="match status" value="1"/>
</dbReference>
<dbReference type="Proteomes" id="UP000232323">
    <property type="component" value="Unassembled WGS sequence"/>
</dbReference>
<protein>
    <submittedName>
        <fullName evidence="2">Uncharacterized protein</fullName>
    </submittedName>
</protein>
<sequence>MAPTWQPTGSGGNGVVDSSIRVGTVRSTMNVNPLLAKAELGQVKKILFNEPPSEHVFGYQPTPDPEGAREITMIWKEHTPDKGYARPASLDFTKMNKLATMSGLTTAKELPQFRSSHLVTVKTGPPVKPSPALPSDKDPKFTYGLPASYRSAEVQREKGPVEPPVKHLVQGAYQEDWIASNMNKKGPITARTVAYVPPVPTRAAIGHAIGAQQKYLQREVAGEEWKMKKFTTVPSRVTAFMSKTSGNVEFDDEHYVRVDDNHNHHQQGAPTGAQQIDPHDEAPHAA</sequence>
<evidence type="ECO:0000256" key="1">
    <source>
        <dbReference type="SAM" id="MobiDB-lite"/>
    </source>
</evidence>
<keyword evidence="3" id="KW-1185">Reference proteome</keyword>
<dbReference type="PANTHER" id="PTHR28617:SF1">
    <property type="entry name" value="CILIA- AND FLAGELLA-ASSOCIATED PROTEIN 77"/>
    <property type="match status" value="1"/>
</dbReference>
<feature type="region of interest" description="Disordered" evidence="1">
    <location>
        <begin position="120"/>
        <end position="140"/>
    </location>
</feature>
<proteinExistence type="predicted"/>
<accession>A0A250XC36</accession>
<dbReference type="EMBL" id="BEGY01000055">
    <property type="protein sequence ID" value="GAX80643.1"/>
    <property type="molecule type" value="Genomic_DNA"/>
</dbReference>
<reference evidence="2 3" key="1">
    <citation type="submission" date="2017-08" db="EMBL/GenBank/DDBJ databases">
        <title>Acidophilic green algal genome provides insights into adaptation to an acidic environment.</title>
        <authorList>
            <person name="Hirooka S."/>
            <person name="Hirose Y."/>
            <person name="Kanesaki Y."/>
            <person name="Higuchi S."/>
            <person name="Fujiwara T."/>
            <person name="Onuma R."/>
            <person name="Era A."/>
            <person name="Ohbayashi R."/>
            <person name="Uzuka A."/>
            <person name="Nozaki H."/>
            <person name="Yoshikawa H."/>
            <person name="Miyagishima S.Y."/>
        </authorList>
    </citation>
    <scope>NUCLEOTIDE SEQUENCE [LARGE SCALE GENOMIC DNA]</scope>
    <source>
        <strain evidence="2 3">NIES-2499</strain>
    </source>
</reference>
<evidence type="ECO:0000313" key="2">
    <source>
        <dbReference type="EMBL" id="GAX80643.1"/>
    </source>
</evidence>
<feature type="region of interest" description="Disordered" evidence="1">
    <location>
        <begin position="257"/>
        <end position="286"/>
    </location>
</feature>
<comment type="caution">
    <text evidence="2">The sequence shown here is derived from an EMBL/GenBank/DDBJ whole genome shotgun (WGS) entry which is preliminary data.</text>
</comment>
<evidence type="ECO:0000313" key="3">
    <source>
        <dbReference type="Proteomes" id="UP000232323"/>
    </source>
</evidence>
<dbReference type="InterPro" id="IPR029147">
    <property type="entry name" value="CFAP77"/>
</dbReference>
<dbReference type="OrthoDB" id="532484at2759"/>
<name>A0A250XC36_9CHLO</name>
<organism evidence="2 3">
    <name type="scientific">Chlamydomonas eustigma</name>
    <dbReference type="NCBI Taxonomy" id="1157962"/>
    <lineage>
        <taxon>Eukaryota</taxon>
        <taxon>Viridiplantae</taxon>
        <taxon>Chlorophyta</taxon>
        <taxon>core chlorophytes</taxon>
        <taxon>Chlorophyceae</taxon>
        <taxon>CS clade</taxon>
        <taxon>Chlamydomonadales</taxon>
        <taxon>Chlamydomonadaceae</taxon>
        <taxon>Chlamydomonas</taxon>
    </lineage>
</organism>
<gene>
    <name evidence="2" type="ORF">CEUSTIGMA_g8078.t1</name>
</gene>
<dbReference type="PANTHER" id="PTHR28617">
    <property type="entry name" value="CILIA- AND FLAGELLA-ASSOCIATED PROTEIN 77"/>
    <property type="match status" value="1"/>
</dbReference>